<evidence type="ECO:0008006" key="4">
    <source>
        <dbReference type="Google" id="ProtNLM"/>
    </source>
</evidence>
<dbReference type="InterPro" id="IPR015943">
    <property type="entry name" value="WD40/YVTN_repeat-like_dom_sf"/>
</dbReference>
<protein>
    <recommendedName>
        <fullName evidence="4">6-phosphogluconolactonase</fullName>
    </recommendedName>
</protein>
<dbReference type="Proteomes" id="UP001050691">
    <property type="component" value="Unassembled WGS sequence"/>
</dbReference>
<proteinExistence type="inferred from homology"/>
<keyword evidence="3" id="KW-1185">Reference proteome</keyword>
<dbReference type="PANTHER" id="PTHR30344:SF7">
    <property type="entry name" value="DUF2415 DOMAIN-CONTAINING PROTEIN"/>
    <property type="match status" value="1"/>
</dbReference>
<dbReference type="EMBL" id="BPWL01000009">
    <property type="protein sequence ID" value="GJJ14131.1"/>
    <property type="molecule type" value="Genomic_DNA"/>
</dbReference>
<dbReference type="GO" id="GO:0017057">
    <property type="term" value="F:6-phosphogluconolactonase activity"/>
    <property type="evidence" value="ECO:0007669"/>
    <property type="project" value="TreeGrafter"/>
</dbReference>
<evidence type="ECO:0000313" key="2">
    <source>
        <dbReference type="EMBL" id="GJJ14131.1"/>
    </source>
</evidence>
<sequence>MVGFTILAGAYSSVISALRFIPGPTPVCRHGHLSMTRLSDIGFEQSATNELTDGLLLTFTVGSEGELDLIQEVTSGGNGPANLLALSRSDEVAILNYGSGNGMVYSLEPDLVHVVTNPPPPLITFNPAPNLISHPHEALEVGDQLFVTDLGADKIWRLNKTPSQTWEISSFIQQVNGTGPRHMALKNDILFVVDETASLLTSQRIPPNGVTSPQFIEHLLTTPAGVNSTDYTAAEIQIPPPIDGSSQMFIFVSNRQIAGVEDVRGDPIAVFLAHDDGSFKLINEVFTGLNNLRGFIFDPSGRYLVAGGNIAGGIKIYERVGDGSRLVEVAATTQVPTASSFVWLPKQYDTRS</sequence>
<dbReference type="AlphaFoldDB" id="A0AAV5AHK9"/>
<accession>A0AAV5AHK9</accession>
<dbReference type="InterPro" id="IPR050282">
    <property type="entry name" value="Cycloisomerase_2"/>
</dbReference>
<evidence type="ECO:0000313" key="3">
    <source>
        <dbReference type="Proteomes" id="UP001050691"/>
    </source>
</evidence>
<dbReference type="InterPro" id="IPR019405">
    <property type="entry name" value="Lactonase_7-beta_prop"/>
</dbReference>
<dbReference type="PANTHER" id="PTHR30344">
    <property type="entry name" value="6-PHOSPHOGLUCONOLACTONASE-RELATED"/>
    <property type="match status" value="1"/>
</dbReference>
<organism evidence="2 3">
    <name type="scientific">Clathrus columnatus</name>
    <dbReference type="NCBI Taxonomy" id="1419009"/>
    <lineage>
        <taxon>Eukaryota</taxon>
        <taxon>Fungi</taxon>
        <taxon>Dikarya</taxon>
        <taxon>Basidiomycota</taxon>
        <taxon>Agaricomycotina</taxon>
        <taxon>Agaricomycetes</taxon>
        <taxon>Phallomycetidae</taxon>
        <taxon>Phallales</taxon>
        <taxon>Clathraceae</taxon>
        <taxon>Clathrus</taxon>
    </lineage>
</organism>
<dbReference type="Pfam" id="PF10282">
    <property type="entry name" value="Lactonase"/>
    <property type="match status" value="1"/>
</dbReference>
<dbReference type="Gene3D" id="2.130.10.10">
    <property type="entry name" value="YVTN repeat-like/Quinoprotein amine dehydrogenase"/>
    <property type="match status" value="1"/>
</dbReference>
<evidence type="ECO:0000256" key="1">
    <source>
        <dbReference type="ARBA" id="ARBA00005564"/>
    </source>
</evidence>
<comment type="similarity">
    <text evidence="1">Belongs to the cycloisomerase 2 family.</text>
</comment>
<gene>
    <name evidence="2" type="ORF">Clacol_008388</name>
</gene>
<comment type="caution">
    <text evidence="2">The sequence shown here is derived from an EMBL/GenBank/DDBJ whole genome shotgun (WGS) entry which is preliminary data.</text>
</comment>
<name>A0AAV5AHK9_9AGAM</name>
<dbReference type="SUPFAM" id="SSF63825">
    <property type="entry name" value="YWTD domain"/>
    <property type="match status" value="1"/>
</dbReference>
<reference evidence="2" key="1">
    <citation type="submission" date="2021-10" db="EMBL/GenBank/DDBJ databases">
        <title>De novo Genome Assembly of Clathrus columnatus (Basidiomycota, Fungi) Using Illumina and Nanopore Sequence Data.</title>
        <authorList>
            <person name="Ogiso-Tanaka E."/>
            <person name="Itagaki H."/>
            <person name="Hosoya T."/>
            <person name="Hosaka K."/>
        </authorList>
    </citation>
    <scope>NUCLEOTIDE SEQUENCE</scope>
    <source>
        <strain evidence="2">MO-923</strain>
    </source>
</reference>